<dbReference type="SUPFAM" id="SSF103473">
    <property type="entry name" value="MFS general substrate transporter"/>
    <property type="match status" value="1"/>
</dbReference>
<evidence type="ECO:0000256" key="6">
    <source>
        <dbReference type="ARBA" id="ARBA00023136"/>
    </source>
</evidence>
<comment type="subcellular location">
    <subcellularLocation>
        <location evidence="1">Membrane</location>
        <topology evidence="1">Multi-pass membrane protein</topology>
    </subcellularLocation>
</comment>
<dbReference type="GO" id="GO:0016020">
    <property type="term" value="C:membrane"/>
    <property type="evidence" value="ECO:0007669"/>
    <property type="project" value="UniProtKB-SubCell"/>
</dbReference>
<evidence type="ECO:0000256" key="5">
    <source>
        <dbReference type="ARBA" id="ARBA00022989"/>
    </source>
</evidence>
<dbReference type="Proteomes" id="UP000735302">
    <property type="component" value="Unassembled WGS sequence"/>
</dbReference>
<dbReference type="Pfam" id="PF00083">
    <property type="entry name" value="Sugar_tr"/>
    <property type="match status" value="1"/>
</dbReference>
<feature type="transmembrane region" description="Helical" evidence="7">
    <location>
        <begin position="37"/>
        <end position="58"/>
    </location>
</feature>
<reference evidence="8 9" key="1">
    <citation type="journal article" date="2021" name="Elife">
        <title>Chloroplast acquisition without the gene transfer in kleptoplastic sea slugs, Plakobranchus ocellatus.</title>
        <authorList>
            <person name="Maeda T."/>
            <person name="Takahashi S."/>
            <person name="Yoshida T."/>
            <person name="Shimamura S."/>
            <person name="Takaki Y."/>
            <person name="Nagai Y."/>
            <person name="Toyoda A."/>
            <person name="Suzuki Y."/>
            <person name="Arimoto A."/>
            <person name="Ishii H."/>
            <person name="Satoh N."/>
            <person name="Nishiyama T."/>
            <person name="Hasebe M."/>
            <person name="Maruyama T."/>
            <person name="Minagawa J."/>
            <person name="Obokata J."/>
            <person name="Shigenobu S."/>
        </authorList>
    </citation>
    <scope>NUCLEOTIDE SEQUENCE [LARGE SCALE GENOMIC DNA]</scope>
</reference>
<evidence type="ECO:0000313" key="8">
    <source>
        <dbReference type="EMBL" id="GFO12748.1"/>
    </source>
</evidence>
<comment type="similarity">
    <text evidence="2">Belongs to the major facilitator superfamily.</text>
</comment>
<keyword evidence="3" id="KW-0813">Transport</keyword>
<dbReference type="Gene3D" id="1.20.1250.20">
    <property type="entry name" value="MFS general substrate transporter like domains"/>
    <property type="match status" value="1"/>
</dbReference>
<dbReference type="PANTHER" id="PTHR23511:SF5">
    <property type="entry name" value="MAJOR FACILITATOR-TYPE TRANSPORTER HXNZ-RELATED"/>
    <property type="match status" value="1"/>
</dbReference>
<feature type="transmembrane region" description="Helical" evidence="7">
    <location>
        <begin position="269"/>
        <end position="287"/>
    </location>
</feature>
<evidence type="ECO:0000256" key="7">
    <source>
        <dbReference type="SAM" id="Phobius"/>
    </source>
</evidence>
<evidence type="ECO:0000256" key="2">
    <source>
        <dbReference type="ARBA" id="ARBA00008335"/>
    </source>
</evidence>
<evidence type="ECO:0000256" key="4">
    <source>
        <dbReference type="ARBA" id="ARBA00022692"/>
    </source>
</evidence>
<dbReference type="EMBL" id="BLXT01004458">
    <property type="protein sequence ID" value="GFO12748.1"/>
    <property type="molecule type" value="Genomic_DNA"/>
</dbReference>
<keyword evidence="5 7" id="KW-1133">Transmembrane helix</keyword>
<name>A0AAV4B1Y8_9GAST</name>
<evidence type="ECO:0000256" key="1">
    <source>
        <dbReference type="ARBA" id="ARBA00004141"/>
    </source>
</evidence>
<comment type="caution">
    <text evidence="8">The sequence shown here is derived from an EMBL/GenBank/DDBJ whole genome shotgun (WGS) entry which is preliminary data.</text>
</comment>
<gene>
    <name evidence="8" type="ORF">PoB_003925300</name>
</gene>
<keyword evidence="4 7" id="KW-0812">Transmembrane</keyword>
<dbReference type="GO" id="GO:0022857">
    <property type="term" value="F:transmembrane transporter activity"/>
    <property type="evidence" value="ECO:0007669"/>
    <property type="project" value="InterPro"/>
</dbReference>
<protein>
    <submittedName>
        <fullName evidence="8">Solute carrier family 22 member 7-like</fullName>
    </submittedName>
</protein>
<feature type="transmembrane region" description="Helical" evidence="7">
    <location>
        <begin position="182"/>
        <end position="200"/>
    </location>
</feature>
<sequence length="302" mass="34059">MPASSNSIYSPVGQSQSSQKMTTIEDIYDRIGGMGKFQIMAIVLLYGTMAIQSFNIMLMGYAGYIGTFECITHPKFNQTTSEFYTNVSVSMATTDPDVDKETSLNVCSVNGTRCQDFKFLESKKTAVTEVGLDGQGLVMTVPYPTEFLPKRWRHILPPMPVWQLGVMIMAATAWWLEDWSHLHIACVVIIFVFTLGCFYVPESPRWLATQGKVDESYSVLEKIARVNKKRLPPGAKEILQKISKFSVEDQRGKKYTYLDLFKTKKNIKLTLIFALQWVTMSVIYYGINFAVNSFVATSTSIS</sequence>
<keyword evidence="6 7" id="KW-0472">Membrane</keyword>
<organism evidence="8 9">
    <name type="scientific">Plakobranchus ocellatus</name>
    <dbReference type="NCBI Taxonomy" id="259542"/>
    <lineage>
        <taxon>Eukaryota</taxon>
        <taxon>Metazoa</taxon>
        <taxon>Spiralia</taxon>
        <taxon>Lophotrochozoa</taxon>
        <taxon>Mollusca</taxon>
        <taxon>Gastropoda</taxon>
        <taxon>Heterobranchia</taxon>
        <taxon>Euthyneura</taxon>
        <taxon>Panpulmonata</taxon>
        <taxon>Sacoglossa</taxon>
        <taxon>Placobranchoidea</taxon>
        <taxon>Plakobranchidae</taxon>
        <taxon>Plakobranchus</taxon>
    </lineage>
</organism>
<proteinExistence type="inferred from homology"/>
<keyword evidence="9" id="KW-1185">Reference proteome</keyword>
<dbReference type="AlphaFoldDB" id="A0AAV4B1Y8"/>
<dbReference type="InterPro" id="IPR005828">
    <property type="entry name" value="MFS_sugar_transport-like"/>
</dbReference>
<feature type="transmembrane region" description="Helical" evidence="7">
    <location>
        <begin position="159"/>
        <end position="176"/>
    </location>
</feature>
<dbReference type="InterPro" id="IPR036259">
    <property type="entry name" value="MFS_trans_sf"/>
</dbReference>
<dbReference type="PANTHER" id="PTHR23511">
    <property type="entry name" value="SYNAPTIC VESICLE GLYCOPROTEIN 2"/>
    <property type="match status" value="1"/>
</dbReference>
<accession>A0AAV4B1Y8</accession>
<evidence type="ECO:0000256" key="3">
    <source>
        <dbReference type="ARBA" id="ARBA00022448"/>
    </source>
</evidence>
<evidence type="ECO:0000313" key="9">
    <source>
        <dbReference type="Proteomes" id="UP000735302"/>
    </source>
</evidence>